<dbReference type="InterPro" id="IPR027417">
    <property type="entry name" value="P-loop_NTPase"/>
</dbReference>
<keyword evidence="2" id="KW-0067">ATP-binding</keyword>
<dbReference type="GO" id="GO:0005524">
    <property type="term" value="F:ATP binding"/>
    <property type="evidence" value="ECO:0007669"/>
    <property type="project" value="UniProtKB-KW"/>
</dbReference>
<reference evidence="2 3" key="1">
    <citation type="submission" date="2019-05" db="EMBL/GenBank/DDBJ databases">
        <authorList>
            <person name="Narsing Rao M.P."/>
            <person name="Li W.J."/>
        </authorList>
    </citation>
    <scope>NUCLEOTIDE SEQUENCE [LARGE SCALE GENOMIC DNA]</scope>
    <source>
        <strain evidence="2 3">SYSU_K30003</strain>
    </source>
</reference>
<protein>
    <submittedName>
        <fullName evidence="2">ATP-binding protein</fullName>
    </submittedName>
</protein>
<keyword evidence="2" id="KW-0547">Nucleotide-binding</keyword>
<evidence type="ECO:0000259" key="1">
    <source>
        <dbReference type="Pfam" id="PF13401"/>
    </source>
</evidence>
<dbReference type="AlphaFoldDB" id="A0A5R9G8U6"/>
<organism evidence="2 3">
    <name type="scientific">Paenibacillus antri</name>
    <dbReference type="NCBI Taxonomy" id="2582848"/>
    <lineage>
        <taxon>Bacteria</taxon>
        <taxon>Bacillati</taxon>
        <taxon>Bacillota</taxon>
        <taxon>Bacilli</taxon>
        <taxon>Bacillales</taxon>
        <taxon>Paenibacillaceae</taxon>
        <taxon>Paenibacillus</taxon>
    </lineage>
</organism>
<feature type="domain" description="ORC1/DEAH AAA+ ATPase" evidence="1">
    <location>
        <begin position="57"/>
        <end position="192"/>
    </location>
</feature>
<comment type="caution">
    <text evidence="2">The sequence shown here is derived from an EMBL/GenBank/DDBJ whole genome shotgun (WGS) entry which is preliminary data.</text>
</comment>
<dbReference type="Proteomes" id="UP000309676">
    <property type="component" value="Unassembled WGS sequence"/>
</dbReference>
<dbReference type="Pfam" id="PF13401">
    <property type="entry name" value="AAA_22"/>
    <property type="match status" value="1"/>
</dbReference>
<gene>
    <name evidence="2" type="ORF">FE782_09440</name>
</gene>
<evidence type="ECO:0000313" key="2">
    <source>
        <dbReference type="EMBL" id="TLS52832.1"/>
    </source>
</evidence>
<dbReference type="SUPFAM" id="SSF52540">
    <property type="entry name" value="P-loop containing nucleoside triphosphate hydrolases"/>
    <property type="match status" value="1"/>
</dbReference>
<name>A0A5R9G8U6_9BACL</name>
<proteinExistence type="predicted"/>
<dbReference type="InterPro" id="IPR049945">
    <property type="entry name" value="AAA_22"/>
</dbReference>
<dbReference type="GO" id="GO:0016887">
    <property type="term" value="F:ATP hydrolysis activity"/>
    <property type="evidence" value="ECO:0007669"/>
    <property type="project" value="InterPro"/>
</dbReference>
<keyword evidence="3" id="KW-1185">Reference proteome</keyword>
<evidence type="ECO:0000313" key="3">
    <source>
        <dbReference type="Proteomes" id="UP000309676"/>
    </source>
</evidence>
<accession>A0A5R9G8U6</accession>
<dbReference type="Gene3D" id="3.40.50.300">
    <property type="entry name" value="P-loop containing nucleotide triphosphate hydrolases"/>
    <property type="match status" value="1"/>
</dbReference>
<sequence length="339" mass="39541">MIPHIDVLKRRFTRGAVVERRPQVLNGAHPVEQGLYILATKEIQRLLEAVCQNIKNHAPGMIVYGRPRIGKSKAIEFIKDLIPGEVGQPIPVYSTFCRNYMRPSDTKFYADMLHDFNFALPSKKSPDDLRNQIVNFFKLHAEKSTLRRVVLFMDEAQRLTEWHYGWLMDIYNDLDKDKISLTVISVGQSELLGRRDYFLKNKKAQIIGRFMVHEHAYYGIKDVNDMKYFLACYDEDTEFPEESQWSFTRYFFPESFQQGERLKKCAKTLFNLFVELRREHGLAASQIEIPMEYLSITVDNALKIYGANGKGHDWPSDNDWRDAIKKSGYIESEIYMALA</sequence>
<dbReference type="EMBL" id="VCIW01000004">
    <property type="protein sequence ID" value="TLS52832.1"/>
    <property type="molecule type" value="Genomic_DNA"/>
</dbReference>